<organism evidence="3 4">
    <name type="scientific">[Emmonsia] crescens</name>
    <dbReference type="NCBI Taxonomy" id="73230"/>
    <lineage>
        <taxon>Eukaryota</taxon>
        <taxon>Fungi</taxon>
        <taxon>Dikarya</taxon>
        <taxon>Ascomycota</taxon>
        <taxon>Pezizomycotina</taxon>
        <taxon>Eurotiomycetes</taxon>
        <taxon>Eurotiomycetidae</taxon>
        <taxon>Onygenales</taxon>
        <taxon>Ajellomycetaceae</taxon>
        <taxon>Emergomyces</taxon>
    </lineage>
</organism>
<feature type="region of interest" description="Disordered" evidence="1">
    <location>
        <begin position="299"/>
        <end position="357"/>
    </location>
</feature>
<dbReference type="InterPro" id="IPR037136">
    <property type="entry name" value="RNA3'_phos_cyclase_dom_sf"/>
</dbReference>
<feature type="compositionally biased region" description="Basic residues" evidence="1">
    <location>
        <begin position="319"/>
        <end position="332"/>
    </location>
</feature>
<dbReference type="GO" id="GO:0006396">
    <property type="term" value="P:RNA processing"/>
    <property type="evidence" value="ECO:0007669"/>
    <property type="project" value="InterPro"/>
</dbReference>
<dbReference type="GO" id="GO:0003963">
    <property type="term" value="F:RNA-3'-phosphate cyclase activity"/>
    <property type="evidence" value="ECO:0007669"/>
    <property type="project" value="TreeGrafter"/>
</dbReference>
<dbReference type="InterPro" id="IPR023797">
    <property type="entry name" value="RNA3'_phos_cyclase_dom"/>
</dbReference>
<name>A0A0G2I9G1_9EURO</name>
<dbReference type="PANTHER" id="PTHR11096:SF0">
    <property type="entry name" value="RNA 3'-TERMINAL PHOSPHATE CYCLASE"/>
    <property type="match status" value="1"/>
</dbReference>
<reference evidence="4" key="1">
    <citation type="journal article" date="2015" name="PLoS Genet.">
        <title>The dynamic genome and transcriptome of the human fungal pathogen Blastomyces and close relative Emmonsia.</title>
        <authorList>
            <person name="Munoz J.F."/>
            <person name="Gauthier G.M."/>
            <person name="Desjardins C.A."/>
            <person name="Gallo J.E."/>
            <person name="Holder J."/>
            <person name="Sullivan T.D."/>
            <person name="Marty A.J."/>
            <person name="Carmen J.C."/>
            <person name="Chen Z."/>
            <person name="Ding L."/>
            <person name="Gujja S."/>
            <person name="Magrini V."/>
            <person name="Misas E."/>
            <person name="Mitreva M."/>
            <person name="Priest M."/>
            <person name="Saif S."/>
            <person name="Whiston E.A."/>
            <person name="Young S."/>
            <person name="Zeng Q."/>
            <person name="Goldman W.E."/>
            <person name="Mardis E.R."/>
            <person name="Taylor J.W."/>
            <person name="McEwen J.G."/>
            <person name="Clay O.K."/>
            <person name="Klein B.S."/>
            <person name="Cuomo C.A."/>
        </authorList>
    </citation>
    <scope>NUCLEOTIDE SEQUENCE [LARGE SCALE GENOMIC DNA]</scope>
    <source>
        <strain evidence="4">UAMH 3008</strain>
    </source>
</reference>
<protein>
    <recommendedName>
        <fullName evidence="2">RNA 3'-terminal phosphate cyclase domain-containing protein</fullName>
    </recommendedName>
</protein>
<evidence type="ECO:0000256" key="1">
    <source>
        <dbReference type="SAM" id="MobiDB-lite"/>
    </source>
</evidence>
<comment type="caution">
    <text evidence="3">The sequence shown here is derived from an EMBL/GenBank/DDBJ whole genome shotgun (WGS) entry which is preliminary data.</text>
</comment>
<dbReference type="Pfam" id="PF01137">
    <property type="entry name" value="RTC"/>
    <property type="match status" value="1"/>
</dbReference>
<dbReference type="EMBL" id="LCZI01000293">
    <property type="protein sequence ID" value="KKZ67287.1"/>
    <property type="molecule type" value="Genomic_DNA"/>
</dbReference>
<dbReference type="InterPro" id="IPR013792">
    <property type="entry name" value="RNA3'P_cycl/enolpyr_Trfase_a/b"/>
</dbReference>
<dbReference type="AlphaFoldDB" id="A0A0G2I9G1"/>
<dbReference type="VEuPathDB" id="FungiDB:EMCG_07033"/>
<evidence type="ECO:0000259" key="2">
    <source>
        <dbReference type="Pfam" id="PF01137"/>
    </source>
</evidence>
<dbReference type="OrthoDB" id="25029at2759"/>
<sequence length="551" mass="60240">MLHIDGSTLEGGGQLVRNALALSALTGRPVTINNIRGKRNGPRGLRRSHTAAIQFLAEVCGGRIVGATVGSSEITFYPREAEDALPDGRMGEDEQTRPRLHPLPLASPIQSEYDIRLTTPGSIFLIFQALYPYLVYAGASLHSKGEGVSGSSARQVIKLNITGGTNISFSPSYDYVSQVLIPNFETLGLPRLSVKLNRRGWSSGAVQVGSVSFEIEPFGISSVRGVTAGLLDTKEVGQYGMDCLKQEEIAGDPGSESSRPVFPPKFPRISLEILDPGFITGVDITVLAPDTTLHQAAAFKHSNRTHQRTRKNGNYSQHGTKRPEKHHYKRTTLSKPEFDVEESEVLEPSPSGGKGLSYSPGLQPIRSFLEDAAIKSVTAALRVFNNNPRATKQPSLHDTPFVKIHTTEPTNDPSHIYVLLVAHTSTGFRLGGGKLYSEYQSKEKNKECRRISPEKNMEALLRGMVNECVAGLMGEFPVMSDAGPKDVPRKGTKGCLDTFMRDQVVVFQALGELDEEKWESRKSGSQTEEQGLSLHTLTAMWVCERVLGVRM</sequence>
<gene>
    <name evidence="3" type="ORF">EMCG_07033</name>
</gene>
<dbReference type="InterPro" id="IPR000228">
    <property type="entry name" value="RNA3'_term_phos_cyc"/>
</dbReference>
<feature type="region of interest" description="Disordered" evidence="1">
    <location>
        <begin position="82"/>
        <end position="103"/>
    </location>
</feature>
<dbReference type="GO" id="GO:0005634">
    <property type="term" value="C:nucleus"/>
    <property type="evidence" value="ECO:0007669"/>
    <property type="project" value="TreeGrafter"/>
</dbReference>
<dbReference type="PANTHER" id="PTHR11096">
    <property type="entry name" value="RNA 3' TERMINAL PHOSPHATE CYCLASE"/>
    <property type="match status" value="1"/>
</dbReference>
<dbReference type="SUPFAM" id="SSF55205">
    <property type="entry name" value="EPT/RTPC-like"/>
    <property type="match status" value="1"/>
</dbReference>
<dbReference type="Proteomes" id="UP000034164">
    <property type="component" value="Unassembled WGS sequence"/>
</dbReference>
<evidence type="ECO:0000313" key="3">
    <source>
        <dbReference type="EMBL" id="KKZ67287.1"/>
    </source>
</evidence>
<feature type="compositionally biased region" description="Basic residues" evidence="1">
    <location>
        <begin position="301"/>
        <end position="311"/>
    </location>
</feature>
<proteinExistence type="predicted"/>
<accession>A0A0G2I9G1</accession>
<evidence type="ECO:0000313" key="4">
    <source>
        <dbReference type="Proteomes" id="UP000034164"/>
    </source>
</evidence>
<feature type="domain" description="RNA 3'-terminal phosphate cyclase" evidence="2">
    <location>
        <begin position="9"/>
        <end position="550"/>
    </location>
</feature>
<dbReference type="Gene3D" id="3.65.10.20">
    <property type="entry name" value="RNA 3'-terminal phosphate cyclase domain"/>
    <property type="match status" value="2"/>
</dbReference>